<dbReference type="RefSeq" id="WP_079736030.1">
    <property type="nucleotide sequence ID" value="NZ_LT670848.1"/>
</dbReference>
<gene>
    <name evidence="3" type="ORF">SAMN05878281_3082</name>
</gene>
<dbReference type="OrthoDB" id="1143197at2"/>
<dbReference type="GO" id="GO:0016740">
    <property type="term" value="F:transferase activity"/>
    <property type="evidence" value="ECO:0007669"/>
    <property type="project" value="UniProtKB-KW"/>
</dbReference>
<dbReference type="InterPro" id="IPR050834">
    <property type="entry name" value="Glycosyltransf_2"/>
</dbReference>
<dbReference type="PANTHER" id="PTHR43685">
    <property type="entry name" value="GLYCOSYLTRANSFERASE"/>
    <property type="match status" value="1"/>
</dbReference>
<dbReference type="Gene3D" id="3.90.550.10">
    <property type="entry name" value="Spore Coat Polysaccharide Biosynthesis Protein SpsA, Chain A"/>
    <property type="match status" value="1"/>
</dbReference>
<protein>
    <submittedName>
        <fullName evidence="3">Glycosyltransferase, GT2 family</fullName>
    </submittedName>
</protein>
<organism evidence="3 4">
    <name type="scientific">Salegentibacter salegens</name>
    <dbReference type="NCBI Taxonomy" id="143223"/>
    <lineage>
        <taxon>Bacteria</taxon>
        <taxon>Pseudomonadati</taxon>
        <taxon>Bacteroidota</taxon>
        <taxon>Flavobacteriia</taxon>
        <taxon>Flavobacteriales</taxon>
        <taxon>Flavobacteriaceae</taxon>
        <taxon>Salegentibacter</taxon>
    </lineage>
</organism>
<keyword evidence="3" id="KW-0808">Transferase</keyword>
<dbReference type="AlphaFoldDB" id="A0A1M7NET9"/>
<dbReference type="STRING" id="143223.SAMN05878281_3082"/>
<keyword evidence="4" id="KW-1185">Reference proteome</keyword>
<dbReference type="InterPro" id="IPR029044">
    <property type="entry name" value="Nucleotide-diphossugar_trans"/>
</dbReference>
<dbReference type="SUPFAM" id="SSF53448">
    <property type="entry name" value="Nucleotide-diphospho-sugar transferases"/>
    <property type="match status" value="1"/>
</dbReference>
<dbReference type="PANTHER" id="PTHR43685:SF3">
    <property type="entry name" value="SLR2126 PROTEIN"/>
    <property type="match status" value="1"/>
</dbReference>
<evidence type="ECO:0000256" key="1">
    <source>
        <dbReference type="SAM" id="Phobius"/>
    </source>
</evidence>
<proteinExistence type="predicted"/>
<evidence type="ECO:0000259" key="2">
    <source>
        <dbReference type="Pfam" id="PF00535"/>
    </source>
</evidence>
<accession>A0A1M7NET9</accession>
<keyword evidence="1" id="KW-0812">Transmembrane</keyword>
<feature type="transmembrane region" description="Helical" evidence="1">
    <location>
        <begin position="221"/>
        <end position="238"/>
    </location>
</feature>
<keyword evidence="1" id="KW-1133">Transmembrane helix</keyword>
<evidence type="ECO:0000313" key="3">
    <source>
        <dbReference type="EMBL" id="SHN02133.1"/>
    </source>
</evidence>
<keyword evidence="1" id="KW-0472">Membrane</keyword>
<evidence type="ECO:0000313" key="4">
    <source>
        <dbReference type="Proteomes" id="UP000190235"/>
    </source>
</evidence>
<feature type="domain" description="Glycosyltransferase 2-like" evidence="2">
    <location>
        <begin position="4"/>
        <end position="158"/>
    </location>
</feature>
<dbReference type="Proteomes" id="UP000190235">
    <property type="component" value="Chromosome I"/>
</dbReference>
<reference evidence="4" key="1">
    <citation type="submission" date="2016-11" db="EMBL/GenBank/DDBJ databases">
        <authorList>
            <person name="Varghese N."/>
            <person name="Submissions S."/>
        </authorList>
    </citation>
    <scope>NUCLEOTIDE SEQUENCE [LARGE SCALE GENOMIC DNA]</scope>
    <source>
        <strain evidence="4">ACAM 48</strain>
    </source>
</reference>
<name>A0A1M7NET9_9FLAO</name>
<dbReference type="InterPro" id="IPR001173">
    <property type="entry name" value="Glyco_trans_2-like"/>
</dbReference>
<dbReference type="Pfam" id="PF00535">
    <property type="entry name" value="Glycos_transf_2"/>
    <property type="match status" value="1"/>
</dbReference>
<sequence length="296" mass="34999">MEASILIVSKNRKEELSKTLRILENYIDYNKHEIRVFLDGCTDNSKLLQDDFEYIHWFSSKESIGASKARNILYRTARGKLLFGFDDDAHPLQADFIQISEELFRSNPSTGILAFKEIKGVFERDEHIPQKQLISRPDLLVNDFIGCGFVVRKNVYEETEGFPAWIDIYGEEVCLALEVLNRGCNIIFTHKIQVNHRVDLGKRKLIGANYFRFGKQLKNTAYFYMVYYPFPLLLKKIARLYFLNFKKYALKDKRYFKEFWKAFFINIFNFGKVWVERKPVKPETLVTFNKLSKPQY</sequence>
<dbReference type="EMBL" id="LT670848">
    <property type="protein sequence ID" value="SHN02133.1"/>
    <property type="molecule type" value="Genomic_DNA"/>
</dbReference>